<sequence>MNFDYQKHQFLSPLSVCFYGWEDLPCPDLQFSCFFAVKYDPKIIEDSETWNDHTLSNVIFAGTESGVILSHKIMSDKNNLISFEPFCFLFGHSTKITSFCNCKQKIYNSCITSLSQDGSISIISVYDQTVIKNIPYLFSENSQDISSHGKNSRFLVASQAFGTIEIADIFDETLLMRVSGFTSTIYTLTTHGQLTAVSCIDGSVGVFSINQSVECLYSFQRNENLPCFSIISPQLSFLLIITKEMWAIYATDNPLITKRINNENDSFTYGKWVNDSMFTIQTKNGHIEIWKVLKNQDTSVIDNMQTSKVQYLLNIDNVSRTLESQIINSPIFNDEKTSEGFKNDSGNEDFVSLVWECDDIIGPFVVTDEGFLISSNSNSLLSCQNQDKKLIVDLTEIFKSEVVCRCAVGDPITNEAKILKDFSVFLNNKKIGNHQGANLLFSPGQGSTFFSFSNDGSVKAWTDSLIATFYDLCEPISKIKYIAEKGWIIVIGKQNTFSVINSLSMRSIVLCSGHNSPVIEVNYMGGLFHALCESTTCYSWNVEGKLVSKRMIKVSRPIKHILHANNKTTTNFSQNQKESRSENNISSLTENDDHYLNNKKGFENEGNNKNNKFYKIVPLVMPNCQTYAISLDILSFLKIYNRFDSFHISTDPELSLLVLLWRKHIGEARVHIDCNCGLISNFGFVISGDKFSVTIPIKRPENLPFSFSPLTTTVHAVAPSTLAQCYIGAIDDENLSVITSMSQTTTTILLKNSVRPSFSVLASYLLFPNEHLRTISVNLLSDEMENFGEEASNHAVQKVVRLFGDWSIVLPFVLIHCNKYSISEKLGREAADNIFPIIFQRQEIFDLLLRSFKIFSQYIGDLCAFFQTLIHECIKNTIPESKVISLALIKPFEFYVVAFDMQKPEVIRLIVHLFERWFNPDRSLMNTMINHAIGTEHKRNTNFGNQYNDLFAAIAKNNSYFAYSRNFVAFGGIDGIMKIISKENGQVVWSTHASSGPISCVSFSPNGSRVVIVTEKERMLTWVGATQGKSREPFELIGSQQLPELSKVTTVNWKSESKIVLKNACNIVFEGQAPKMSFLQKVADKLVIHK</sequence>
<feature type="region of interest" description="Disordered" evidence="1">
    <location>
        <begin position="569"/>
        <end position="603"/>
    </location>
</feature>
<evidence type="ECO:0000313" key="2">
    <source>
        <dbReference type="EMBL" id="OHS94554.1"/>
    </source>
</evidence>
<dbReference type="EMBL" id="MLAK01001309">
    <property type="protein sequence ID" value="OHS94554.1"/>
    <property type="molecule type" value="Genomic_DNA"/>
</dbReference>
<dbReference type="Gene3D" id="2.130.10.10">
    <property type="entry name" value="YVTN repeat-like/Quinoprotein amine dehydrogenase"/>
    <property type="match status" value="3"/>
</dbReference>
<dbReference type="InterPro" id="IPR001680">
    <property type="entry name" value="WD40_rpt"/>
</dbReference>
<feature type="compositionally biased region" description="Polar residues" evidence="1">
    <location>
        <begin position="569"/>
        <end position="589"/>
    </location>
</feature>
<dbReference type="SMART" id="SM00320">
    <property type="entry name" value="WD40"/>
    <property type="match status" value="4"/>
</dbReference>
<dbReference type="RefSeq" id="XP_068347691.1">
    <property type="nucleotide sequence ID" value="XM_068512538.1"/>
</dbReference>
<dbReference type="PANTHER" id="PTHR44099">
    <property type="entry name" value="RABCONNECTIN-3B, ISOFORM A"/>
    <property type="match status" value="1"/>
</dbReference>
<dbReference type="GeneID" id="94847242"/>
<reference evidence="2" key="1">
    <citation type="submission" date="2016-10" db="EMBL/GenBank/DDBJ databases">
        <authorList>
            <person name="Benchimol M."/>
            <person name="Almeida L.G."/>
            <person name="Vasconcelos A.T."/>
            <person name="Perreira-Neves A."/>
            <person name="Rosa I.A."/>
            <person name="Tasca T."/>
            <person name="Bogo M.R."/>
            <person name="de Souza W."/>
        </authorList>
    </citation>
    <scope>NUCLEOTIDE SEQUENCE [LARGE SCALE GENOMIC DNA]</scope>
    <source>
        <strain evidence="2">K</strain>
    </source>
</reference>
<feature type="compositionally biased region" description="Basic and acidic residues" evidence="1">
    <location>
        <begin position="591"/>
        <end position="603"/>
    </location>
</feature>
<comment type="caution">
    <text evidence="2">The sequence shown here is derived from an EMBL/GenBank/DDBJ whole genome shotgun (WGS) entry which is preliminary data.</text>
</comment>
<proteinExistence type="predicted"/>
<accession>A0A1J4J5P4</accession>
<protein>
    <submittedName>
        <fullName evidence="2">Uncharacterized protein</fullName>
    </submittedName>
</protein>
<dbReference type="InterPro" id="IPR015943">
    <property type="entry name" value="WD40/YVTN_repeat-like_dom_sf"/>
</dbReference>
<dbReference type="Proteomes" id="UP000179807">
    <property type="component" value="Unassembled WGS sequence"/>
</dbReference>
<name>A0A1J4J5P4_9EUKA</name>
<keyword evidence="3" id="KW-1185">Reference proteome</keyword>
<dbReference type="InterPro" id="IPR036322">
    <property type="entry name" value="WD40_repeat_dom_sf"/>
</dbReference>
<dbReference type="GO" id="GO:0005737">
    <property type="term" value="C:cytoplasm"/>
    <property type="evidence" value="ECO:0007669"/>
    <property type="project" value="TreeGrafter"/>
</dbReference>
<gene>
    <name evidence="2" type="ORF">TRFO_39263</name>
</gene>
<dbReference type="OrthoDB" id="10590328at2759"/>
<dbReference type="AlphaFoldDB" id="A0A1J4J5P4"/>
<dbReference type="SUPFAM" id="SSF50978">
    <property type="entry name" value="WD40 repeat-like"/>
    <property type="match status" value="2"/>
</dbReference>
<evidence type="ECO:0000256" key="1">
    <source>
        <dbReference type="SAM" id="MobiDB-lite"/>
    </source>
</evidence>
<dbReference type="InterPro" id="IPR049916">
    <property type="entry name" value="WDR72-like"/>
</dbReference>
<organism evidence="2 3">
    <name type="scientific">Tritrichomonas foetus</name>
    <dbReference type="NCBI Taxonomy" id="1144522"/>
    <lineage>
        <taxon>Eukaryota</taxon>
        <taxon>Metamonada</taxon>
        <taxon>Parabasalia</taxon>
        <taxon>Tritrichomonadida</taxon>
        <taxon>Tritrichomonadidae</taxon>
        <taxon>Tritrichomonas</taxon>
    </lineage>
</organism>
<evidence type="ECO:0000313" key="3">
    <source>
        <dbReference type="Proteomes" id="UP000179807"/>
    </source>
</evidence>
<dbReference type="VEuPathDB" id="TrichDB:TRFO_39263"/>
<dbReference type="PANTHER" id="PTHR44099:SF4">
    <property type="entry name" value="RABCONNECTIN-3B, ISOFORM A"/>
    <property type="match status" value="1"/>
</dbReference>